<organism evidence="2 4">
    <name type="scientific">Phytophthora rubi</name>
    <dbReference type="NCBI Taxonomy" id="129364"/>
    <lineage>
        <taxon>Eukaryota</taxon>
        <taxon>Sar</taxon>
        <taxon>Stramenopiles</taxon>
        <taxon>Oomycota</taxon>
        <taxon>Peronosporomycetes</taxon>
        <taxon>Peronosporales</taxon>
        <taxon>Peronosporaceae</taxon>
        <taxon>Phytophthora</taxon>
    </lineage>
</organism>
<evidence type="ECO:0000313" key="5">
    <source>
        <dbReference type="Proteomes" id="UP000434957"/>
    </source>
</evidence>
<dbReference type="EMBL" id="QXFT01000953">
    <property type="protein sequence ID" value="KAE9332643.1"/>
    <property type="molecule type" value="Genomic_DNA"/>
</dbReference>
<dbReference type="EMBL" id="QXFU01000950">
    <property type="protein sequence ID" value="KAE9015253.1"/>
    <property type="molecule type" value="Genomic_DNA"/>
</dbReference>
<evidence type="ECO:0000313" key="2">
    <source>
        <dbReference type="EMBL" id="KAE9020541.1"/>
    </source>
</evidence>
<accession>A0A6A3LM08</accession>
<evidence type="ECO:0000313" key="1">
    <source>
        <dbReference type="EMBL" id="KAE9015253.1"/>
    </source>
</evidence>
<protein>
    <submittedName>
        <fullName evidence="2">Uncharacterized protein</fullName>
    </submittedName>
</protein>
<name>A0A6A3LM08_9STRA</name>
<reference evidence="4 6" key="1">
    <citation type="submission" date="2018-09" db="EMBL/GenBank/DDBJ databases">
        <title>Genomic investigation of the strawberry pathogen Phytophthora fragariae indicates pathogenicity is determined by transcriptional variation in three key races.</title>
        <authorList>
            <person name="Adams T.M."/>
            <person name="Armitage A.D."/>
            <person name="Sobczyk M.K."/>
            <person name="Bates H.J."/>
            <person name="Dunwell J.M."/>
            <person name="Nellist C.F."/>
            <person name="Harrison R.J."/>
        </authorList>
    </citation>
    <scope>NUCLEOTIDE SEQUENCE [LARGE SCALE GENOMIC DNA]</scope>
    <source>
        <strain evidence="2 4">SCRP249</strain>
        <strain evidence="1 6">SCRP324</strain>
        <strain evidence="3 5">SCRP333</strain>
    </source>
</reference>
<dbReference type="Proteomes" id="UP000434957">
    <property type="component" value="Unassembled WGS sequence"/>
</dbReference>
<evidence type="ECO:0000313" key="6">
    <source>
        <dbReference type="Proteomes" id="UP000435112"/>
    </source>
</evidence>
<dbReference type="Proteomes" id="UP000435112">
    <property type="component" value="Unassembled WGS sequence"/>
</dbReference>
<comment type="caution">
    <text evidence="2">The sequence shown here is derived from an EMBL/GenBank/DDBJ whole genome shotgun (WGS) entry which is preliminary data.</text>
</comment>
<evidence type="ECO:0000313" key="3">
    <source>
        <dbReference type="EMBL" id="KAE9332643.1"/>
    </source>
</evidence>
<sequence>MRSCVLWLSLDQMMALSSYSARKPLHTLVDSTMWAPLCTLQQRSQMADCSAPLRTVDCFCIAICTARPPGKHRPCCN</sequence>
<dbReference type="Proteomes" id="UP000429607">
    <property type="component" value="Unassembled WGS sequence"/>
</dbReference>
<evidence type="ECO:0000313" key="4">
    <source>
        <dbReference type="Proteomes" id="UP000429607"/>
    </source>
</evidence>
<proteinExistence type="predicted"/>
<keyword evidence="5" id="KW-1185">Reference proteome</keyword>
<gene>
    <name evidence="2" type="ORF">PR001_g13579</name>
    <name evidence="1" type="ORF">PR002_g13968</name>
    <name evidence="3" type="ORF">PR003_g14408</name>
</gene>
<dbReference type="EMBL" id="QXFV01000937">
    <property type="protein sequence ID" value="KAE9020541.1"/>
    <property type="molecule type" value="Genomic_DNA"/>
</dbReference>
<dbReference type="AlphaFoldDB" id="A0A6A3LM08"/>